<name>A0A645AJ99_9ZZZZ</name>
<protein>
    <recommendedName>
        <fullName evidence="1">HIT domain-containing protein</fullName>
    </recommendedName>
</protein>
<accession>A0A645AJ99</accession>
<dbReference type="AlphaFoldDB" id="A0A645AJ99"/>
<sequence length="32" mass="3769">MHLHIHLIPRYKGDMDNPRGGVRGVIPKKRIY</sequence>
<gene>
    <name evidence="2" type="ORF">SDC9_96455</name>
</gene>
<comment type="caution">
    <text evidence="2">The sequence shown here is derived from an EMBL/GenBank/DDBJ whole genome shotgun (WGS) entry which is preliminary data.</text>
</comment>
<dbReference type="Gene3D" id="3.30.428.10">
    <property type="entry name" value="HIT-like"/>
    <property type="match status" value="1"/>
</dbReference>
<evidence type="ECO:0000313" key="2">
    <source>
        <dbReference type="EMBL" id="MPM49724.1"/>
    </source>
</evidence>
<dbReference type="EMBL" id="VSSQ01012647">
    <property type="protein sequence ID" value="MPM49724.1"/>
    <property type="molecule type" value="Genomic_DNA"/>
</dbReference>
<dbReference type="InterPro" id="IPR036265">
    <property type="entry name" value="HIT-like_sf"/>
</dbReference>
<organism evidence="2">
    <name type="scientific">bioreactor metagenome</name>
    <dbReference type="NCBI Taxonomy" id="1076179"/>
    <lineage>
        <taxon>unclassified sequences</taxon>
        <taxon>metagenomes</taxon>
        <taxon>ecological metagenomes</taxon>
    </lineage>
</organism>
<feature type="domain" description="HIT" evidence="1">
    <location>
        <begin position="1"/>
        <end position="17"/>
    </location>
</feature>
<dbReference type="GO" id="GO:0003824">
    <property type="term" value="F:catalytic activity"/>
    <property type="evidence" value="ECO:0007669"/>
    <property type="project" value="InterPro"/>
</dbReference>
<evidence type="ECO:0000259" key="1">
    <source>
        <dbReference type="PROSITE" id="PS51084"/>
    </source>
</evidence>
<proteinExistence type="predicted"/>
<dbReference type="PROSITE" id="PS51084">
    <property type="entry name" value="HIT_2"/>
    <property type="match status" value="1"/>
</dbReference>
<dbReference type="SUPFAM" id="SSF54197">
    <property type="entry name" value="HIT-like"/>
    <property type="match status" value="1"/>
</dbReference>
<dbReference type="InterPro" id="IPR011146">
    <property type="entry name" value="HIT-like"/>
</dbReference>
<reference evidence="2" key="1">
    <citation type="submission" date="2019-08" db="EMBL/GenBank/DDBJ databases">
        <authorList>
            <person name="Kucharzyk K."/>
            <person name="Murdoch R.W."/>
            <person name="Higgins S."/>
            <person name="Loffler F."/>
        </authorList>
    </citation>
    <scope>NUCLEOTIDE SEQUENCE</scope>
</reference>